<comment type="similarity">
    <text evidence="1">Belongs to the outer membrane factor (OMF) (TC 1.B.17) family.</text>
</comment>
<keyword evidence="5" id="KW-1185">Reference proteome</keyword>
<dbReference type="Pfam" id="PF02321">
    <property type="entry name" value="OEP"/>
    <property type="match status" value="2"/>
</dbReference>
<proteinExistence type="inferred from homology"/>
<dbReference type="PANTHER" id="PTHR30203">
    <property type="entry name" value="OUTER MEMBRANE CATION EFFLUX PROTEIN"/>
    <property type="match status" value="1"/>
</dbReference>
<dbReference type="InterPro" id="IPR010131">
    <property type="entry name" value="MdtP/NodT-like"/>
</dbReference>
<dbReference type="PANTHER" id="PTHR30203:SF24">
    <property type="entry name" value="BLR4935 PROTEIN"/>
    <property type="match status" value="1"/>
</dbReference>
<dbReference type="Gene3D" id="1.20.1600.10">
    <property type="entry name" value="Outer membrane efflux proteins (OEP)"/>
    <property type="match status" value="1"/>
</dbReference>
<dbReference type="Proteomes" id="UP001598130">
    <property type="component" value="Unassembled WGS sequence"/>
</dbReference>
<sequence>MPFIMRRRLHFVAASAATILGALASGRGAAADPAPPFRELLTQAQASAPRLAEARAEIARAEGLARQARAIPNPTLGVEVENFSGSGPFKGIDLAETTASIGQTIELGGKRSARIAVGQADLRAARARAVRIQGEYAFDLAAAYAEAEASDRRLQLANESAGFAQEDSRIATALVEAGREADLRRVQALAALQAARAAIEEARAARATAFSNLTALVGAPAPITSIPVSLLAGADQAFPATALDALNSPAYLAAQAEREAAARRIRVERVRAIPDVTASVGFRRFEGDDATALVAGVSIPFPIFDRNRGNISAAQAELSGAEARLNAARLEAEAAARSGSARLSAAEARLLASREAERTAEEAHHLTRLGYEGGKLDLVELLNAQRALAEARAQTINAAVERLSAQAGLARLAGATPFGDPR</sequence>
<reference evidence="4 5" key="1">
    <citation type="submission" date="2022-09" db="EMBL/GenBank/DDBJ databases">
        <title>New species of Phenylobacterium.</title>
        <authorList>
            <person name="Mieszkin S."/>
        </authorList>
    </citation>
    <scope>NUCLEOTIDE SEQUENCE [LARGE SCALE GENOMIC DNA]</scope>
    <source>
        <strain evidence="4 5">HK31-G</strain>
    </source>
</reference>
<gene>
    <name evidence="4" type="ORF">OCL97_10630</name>
</gene>
<keyword evidence="2" id="KW-0175">Coiled coil</keyword>
<evidence type="ECO:0000256" key="2">
    <source>
        <dbReference type="SAM" id="Coils"/>
    </source>
</evidence>
<accession>A0ABW6CRH0</accession>
<feature type="chain" id="PRO_5045498419" evidence="3">
    <location>
        <begin position="25"/>
        <end position="422"/>
    </location>
</feature>
<protein>
    <submittedName>
        <fullName evidence="4">TolC family protein</fullName>
    </submittedName>
</protein>
<evidence type="ECO:0000256" key="1">
    <source>
        <dbReference type="ARBA" id="ARBA00007613"/>
    </source>
</evidence>
<keyword evidence="3" id="KW-0732">Signal</keyword>
<dbReference type="EMBL" id="JAOTJD010000017">
    <property type="protein sequence ID" value="MFD3264410.1"/>
    <property type="molecule type" value="Genomic_DNA"/>
</dbReference>
<comment type="caution">
    <text evidence="4">The sequence shown here is derived from an EMBL/GenBank/DDBJ whole genome shotgun (WGS) entry which is preliminary data.</text>
</comment>
<organism evidence="4 5">
    <name type="scientific">Phenylobacterium ferrooxidans</name>
    <dbReference type="NCBI Taxonomy" id="2982689"/>
    <lineage>
        <taxon>Bacteria</taxon>
        <taxon>Pseudomonadati</taxon>
        <taxon>Pseudomonadota</taxon>
        <taxon>Alphaproteobacteria</taxon>
        <taxon>Caulobacterales</taxon>
        <taxon>Caulobacteraceae</taxon>
        <taxon>Phenylobacterium</taxon>
    </lineage>
</organism>
<evidence type="ECO:0000313" key="4">
    <source>
        <dbReference type="EMBL" id="MFD3264410.1"/>
    </source>
</evidence>
<feature type="signal peptide" evidence="3">
    <location>
        <begin position="1"/>
        <end position="24"/>
    </location>
</feature>
<evidence type="ECO:0000256" key="3">
    <source>
        <dbReference type="SAM" id="SignalP"/>
    </source>
</evidence>
<dbReference type="InterPro" id="IPR003423">
    <property type="entry name" value="OMP_efflux"/>
</dbReference>
<evidence type="ECO:0000313" key="5">
    <source>
        <dbReference type="Proteomes" id="UP001598130"/>
    </source>
</evidence>
<dbReference type="SUPFAM" id="SSF56954">
    <property type="entry name" value="Outer membrane efflux proteins (OEP)"/>
    <property type="match status" value="1"/>
</dbReference>
<feature type="coiled-coil region" evidence="2">
    <location>
        <begin position="311"/>
        <end position="338"/>
    </location>
</feature>
<dbReference type="RefSeq" id="WP_377370009.1">
    <property type="nucleotide sequence ID" value="NZ_JAOTJD010000017.1"/>
</dbReference>
<name>A0ABW6CRH0_9CAUL</name>